<dbReference type="Proteomes" id="UP000218209">
    <property type="component" value="Unassembled WGS sequence"/>
</dbReference>
<evidence type="ECO:0000313" key="4">
    <source>
        <dbReference type="EMBL" id="OSX69885.1"/>
    </source>
</evidence>
<gene>
    <name evidence="4" type="ORF">BU14_1041s0001</name>
</gene>
<dbReference type="SMART" id="SM00382">
    <property type="entry name" value="AAA"/>
    <property type="match status" value="1"/>
</dbReference>
<feature type="compositionally biased region" description="Polar residues" evidence="2">
    <location>
        <begin position="77"/>
        <end position="91"/>
    </location>
</feature>
<dbReference type="AlphaFoldDB" id="A0A1X6NMS8"/>
<dbReference type="GO" id="GO:0016887">
    <property type="term" value="F:ATP hydrolysis activity"/>
    <property type="evidence" value="ECO:0007669"/>
    <property type="project" value="InterPro"/>
</dbReference>
<evidence type="ECO:0000256" key="2">
    <source>
        <dbReference type="SAM" id="MobiDB-lite"/>
    </source>
</evidence>
<sequence>MAPPTDALAADAPTTTPFPTAPLRAIATAAGVAVDDLAVLEANSRSALFGAALDYAARHPRRGGAGGAKAPPRALWSNPSDSCEWSPNADSNSDDMDAGDVAADDDDAYLAMRESSRVLDDGRRSRSFKVVAGAGVTVVTWPPPPEASVEAVRASLKEQAAAGTKGATPNSGAADGSVAPAAIADAAPADPVADGLPAPDGVATVHIVHYTVGPPMADSCGGATLYRAVALVSTAADGEAALVAFARGVLAWRAAVYVPEPTPAFFELHRFKTDADASEGHWEFEGEKRGRLLSSVILPNGVVSSMVADVRALLSPMTRSWYRRHGLPYRRSYLFHGTPGSGKTSIIRGLASSFGLSACYLSMTNGRFNNQVLMDALETLPSKALLVIEDVDALFGAHRSATRAAGALTFSGLLNCLDGLTAAESVLVAMTTNKGVDELDPALIRGGRVDRRWAFRAPTAGQLARLFGTYYPDAGAATGASFAAALMDGLGAEAVSMAAAQQLFIRARTASAAEAVAAVPAFCEEYLTGRAEDAAEAAVAAAAAAEAGAVEGDGGGRTAAAGMMTGTVWRASRRTGGSRGGARGALLPRSLAGWDGEGRAASSPWTVAAARESSAVSRQRLAFGCLVSPP</sequence>
<proteinExistence type="inferred from homology"/>
<feature type="domain" description="AAA+ ATPase" evidence="3">
    <location>
        <begin position="329"/>
        <end position="459"/>
    </location>
</feature>
<dbReference type="InterPro" id="IPR003593">
    <property type="entry name" value="AAA+_ATPase"/>
</dbReference>
<dbReference type="InterPro" id="IPR050747">
    <property type="entry name" value="Mitochondrial_chaperone_BCS1"/>
</dbReference>
<evidence type="ECO:0000259" key="3">
    <source>
        <dbReference type="SMART" id="SM00382"/>
    </source>
</evidence>
<feature type="region of interest" description="Disordered" evidence="2">
    <location>
        <begin position="60"/>
        <end position="101"/>
    </location>
</feature>
<dbReference type="Pfam" id="PF00004">
    <property type="entry name" value="AAA"/>
    <property type="match status" value="1"/>
</dbReference>
<dbReference type="EMBL" id="KV919368">
    <property type="protein sequence ID" value="OSX69885.1"/>
    <property type="molecule type" value="Genomic_DNA"/>
</dbReference>
<comment type="similarity">
    <text evidence="1">Belongs to the AAA ATPase family. BCS1 subfamily.</text>
</comment>
<dbReference type="InterPro" id="IPR027417">
    <property type="entry name" value="P-loop_NTPase"/>
</dbReference>
<accession>A0A1X6NMS8</accession>
<dbReference type="GO" id="GO:0005524">
    <property type="term" value="F:ATP binding"/>
    <property type="evidence" value="ECO:0007669"/>
    <property type="project" value="InterPro"/>
</dbReference>
<dbReference type="PANTHER" id="PTHR23070">
    <property type="entry name" value="BCS1 AAA-TYPE ATPASE"/>
    <property type="match status" value="1"/>
</dbReference>
<dbReference type="SUPFAM" id="SSF52540">
    <property type="entry name" value="P-loop containing nucleoside triphosphate hydrolases"/>
    <property type="match status" value="1"/>
</dbReference>
<evidence type="ECO:0000313" key="5">
    <source>
        <dbReference type="Proteomes" id="UP000218209"/>
    </source>
</evidence>
<dbReference type="InterPro" id="IPR003959">
    <property type="entry name" value="ATPase_AAA_core"/>
</dbReference>
<evidence type="ECO:0000256" key="1">
    <source>
        <dbReference type="ARBA" id="ARBA00007448"/>
    </source>
</evidence>
<protein>
    <recommendedName>
        <fullName evidence="3">AAA+ ATPase domain-containing protein</fullName>
    </recommendedName>
</protein>
<reference evidence="4 5" key="1">
    <citation type="submission" date="2017-03" db="EMBL/GenBank/DDBJ databases">
        <title>WGS assembly of Porphyra umbilicalis.</title>
        <authorList>
            <person name="Brawley S.H."/>
            <person name="Blouin N.A."/>
            <person name="Ficko-Blean E."/>
            <person name="Wheeler G.L."/>
            <person name="Lohr M."/>
            <person name="Goodson H.V."/>
            <person name="Jenkins J.W."/>
            <person name="Blaby-Haas C.E."/>
            <person name="Helliwell K.E."/>
            <person name="Chan C."/>
            <person name="Marriage T."/>
            <person name="Bhattacharya D."/>
            <person name="Klein A.S."/>
            <person name="Badis Y."/>
            <person name="Brodie J."/>
            <person name="Cao Y."/>
            <person name="Collen J."/>
            <person name="Dittami S.M."/>
            <person name="Gachon C.M."/>
            <person name="Green B.R."/>
            <person name="Karpowicz S."/>
            <person name="Kim J.W."/>
            <person name="Kudahl U."/>
            <person name="Lin S."/>
            <person name="Michel G."/>
            <person name="Mittag M."/>
            <person name="Olson B.J."/>
            <person name="Pangilinan J."/>
            <person name="Peng Y."/>
            <person name="Qiu H."/>
            <person name="Shu S."/>
            <person name="Singer J.T."/>
            <person name="Smith A.G."/>
            <person name="Sprecher B.N."/>
            <person name="Wagner V."/>
            <person name="Wang W."/>
            <person name="Wang Z.-Y."/>
            <person name="Yan J."/>
            <person name="Yarish C."/>
            <person name="Zoeuner-Riek S."/>
            <person name="Zhuang Y."/>
            <person name="Zou Y."/>
            <person name="Lindquist E.A."/>
            <person name="Grimwood J."/>
            <person name="Barry K."/>
            <person name="Rokhsar D.S."/>
            <person name="Schmutz J."/>
            <person name="Stiller J.W."/>
            <person name="Grossman A.R."/>
            <person name="Prochnik S.E."/>
        </authorList>
    </citation>
    <scope>NUCLEOTIDE SEQUENCE [LARGE SCALE GENOMIC DNA]</scope>
    <source>
        <strain evidence="4">4086291</strain>
    </source>
</reference>
<dbReference type="OrthoDB" id="10251412at2759"/>
<feature type="compositionally biased region" description="Acidic residues" evidence="2">
    <location>
        <begin position="92"/>
        <end position="101"/>
    </location>
</feature>
<dbReference type="Gene3D" id="3.40.50.300">
    <property type="entry name" value="P-loop containing nucleotide triphosphate hydrolases"/>
    <property type="match status" value="1"/>
</dbReference>
<name>A0A1X6NMS8_PORUM</name>
<keyword evidence="5" id="KW-1185">Reference proteome</keyword>
<organism evidence="4 5">
    <name type="scientific">Porphyra umbilicalis</name>
    <name type="common">Purple laver</name>
    <name type="synonym">Red alga</name>
    <dbReference type="NCBI Taxonomy" id="2786"/>
    <lineage>
        <taxon>Eukaryota</taxon>
        <taxon>Rhodophyta</taxon>
        <taxon>Bangiophyceae</taxon>
        <taxon>Bangiales</taxon>
        <taxon>Bangiaceae</taxon>
        <taxon>Porphyra</taxon>
    </lineage>
</organism>